<accession>A0A318EN63</accession>
<dbReference type="AlphaFoldDB" id="A0A318EN63"/>
<dbReference type="EMBL" id="QICS01000012">
    <property type="protein sequence ID" value="PXV86677.1"/>
    <property type="molecule type" value="Genomic_DNA"/>
</dbReference>
<evidence type="ECO:0000256" key="1">
    <source>
        <dbReference type="SAM" id="Phobius"/>
    </source>
</evidence>
<feature type="transmembrane region" description="Helical" evidence="1">
    <location>
        <begin position="12"/>
        <end position="30"/>
    </location>
</feature>
<keyword evidence="1" id="KW-0812">Transmembrane</keyword>
<keyword evidence="1" id="KW-1133">Transmembrane helix</keyword>
<comment type="caution">
    <text evidence="2">The sequence shown here is derived from an EMBL/GenBank/DDBJ whole genome shotgun (WGS) entry which is preliminary data.</text>
</comment>
<evidence type="ECO:0000313" key="3">
    <source>
        <dbReference type="Proteomes" id="UP000247523"/>
    </source>
</evidence>
<organism evidence="2 3">
    <name type="scientific">Lachnotalea glycerini</name>
    <dbReference type="NCBI Taxonomy" id="1763509"/>
    <lineage>
        <taxon>Bacteria</taxon>
        <taxon>Bacillati</taxon>
        <taxon>Bacillota</taxon>
        <taxon>Clostridia</taxon>
        <taxon>Lachnospirales</taxon>
        <taxon>Lachnospiraceae</taxon>
        <taxon>Lachnotalea</taxon>
    </lineage>
</organism>
<dbReference type="Proteomes" id="UP000247523">
    <property type="component" value="Unassembled WGS sequence"/>
</dbReference>
<dbReference type="RefSeq" id="WP_170123045.1">
    <property type="nucleotide sequence ID" value="NZ_NOKA02000005.1"/>
</dbReference>
<reference evidence="2 3" key="1">
    <citation type="submission" date="2018-05" db="EMBL/GenBank/DDBJ databases">
        <title>Genomic Encyclopedia of Type Strains, Phase IV (KMG-IV): sequencing the most valuable type-strain genomes for metagenomic binning, comparative biology and taxonomic classification.</title>
        <authorList>
            <person name="Goeker M."/>
        </authorList>
    </citation>
    <scope>NUCLEOTIDE SEQUENCE [LARGE SCALE GENOMIC DNA]</scope>
    <source>
        <strain evidence="2 3">DSM 28816</strain>
    </source>
</reference>
<protein>
    <submittedName>
        <fullName evidence="2">Uncharacterized protein</fullName>
    </submittedName>
</protein>
<gene>
    <name evidence="2" type="ORF">C8E03_11256</name>
</gene>
<name>A0A318EN63_9FIRM</name>
<sequence>MLLSMSVPFEVMGIGVIVSYGIAILIKVLLSGIRLFTVKKDDNLNV</sequence>
<proteinExistence type="predicted"/>
<evidence type="ECO:0000313" key="2">
    <source>
        <dbReference type="EMBL" id="PXV86677.1"/>
    </source>
</evidence>
<keyword evidence="1" id="KW-0472">Membrane</keyword>